<evidence type="ECO:0000259" key="2">
    <source>
        <dbReference type="Pfam" id="PF04073"/>
    </source>
</evidence>
<dbReference type="SUPFAM" id="SSF55826">
    <property type="entry name" value="YbaK/ProRS associated domain"/>
    <property type="match status" value="1"/>
</dbReference>
<dbReference type="InterPro" id="IPR036754">
    <property type="entry name" value="YbaK/aa-tRNA-synt-asso_dom_sf"/>
</dbReference>
<dbReference type="CDD" id="cd04335">
    <property type="entry name" value="PrdX_deacylase"/>
    <property type="match status" value="1"/>
</dbReference>
<evidence type="ECO:0000313" key="3">
    <source>
        <dbReference type="EMBL" id="MCW6534141.1"/>
    </source>
</evidence>
<comment type="caution">
    <text evidence="3">The sequence shown here is derived from an EMBL/GenBank/DDBJ whole genome shotgun (WGS) entry which is preliminary data.</text>
</comment>
<dbReference type="AlphaFoldDB" id="A0AA42CT95"/>
<feature type="domain" description="YbaK/aminoacyl-tRNA synthetase-associated" evidence="2">
    <location>
        <begin position="22"/>
        <end position="146"/>
    </location>
</feature>
<dbReference type="PANTHER" id="PTHR31423:SF3">
    <property type="entry name" value="PROLYL-TRNA SYNTHETASE ASSOCIATED DOMAIN-CONTAINING PROTEIN 1-RELATED"/>
    <property type="match status" value="1"/>
</dbReference>
<evidence type="ECO:0000313" key="4">
    <source>
        <dbReference type="Proteomes" id="UP001165565"/>
    </source>
</evidence>
<dbReference type="GO" id="GO:0002161">
    <property type="term" value="F:aminoacyl-tRNA deacylase activity"/>
    <property type="evidence" value="ECO:0007669"/>
    <property type="project" value="InterPro"/>
</dbReference>
<protein>
    <submittedName>
        <fullName evidence="3">Prolyl-tRNA synthetase associated domain-containing protein</fullName>
    </submittedName>
</protein>
<dbReference type="PANTHER" id="PTHR31423">
    <property type="entry name" value="YBAK DOMAIN-CONTAINING PROTEIN"/>
    <property type="match status" value="1"/>
</dbReference>
<accession>A0AA42CT95</accession>
<evidence type="ECO:0000256" key="1">
    <source>
        <dbReference type="ARBA" id="ARBA00010201"/>
    </source>
</evidence>
<dbReference type="FunFam" id="3.90.960.10:FF:000005">
    <property type="entry name" value="Putative prolyl-tRNA synthetase"/>
    <property type="match status" value="1"/>
</dbReference>
<dbReference type="Gene3D" id="3.90.960.10">
    <property type="entry name" value="YbaK/aminoacyl-tRNA synthetase-associated domain"/>
    <property type="match status" value="1"/>
</dbReference>
<dbReference type="Proteomes" id="UP001165565">
    <property type="component" value="Unassembled WGS sequence"/>
</dbReference>
<dbReference type="EMBL" id="JANFAV010000002">
    <property type="protein sequence ID" value="MCW6534141.1"/>
    <property type="molecule type" value="Genomic_DNA"/>
</dbReference>
<name>A0AA42CT95_9SPHN</name>
<dbReference type="Pfam" id="PF04073">
    <property type="entry name" value="tRNA_edit"/>
    <property type="match status" value="1"/>
</dbReference>
<sequence>MSEEALRIAFADRGLGWDVLEHQAVFTVEESLAIHAAMPGAHTKNLFLKDSGGAFWLVTVDHAKSVDLKALAGVIGAKKLSFGKAEDMAALLGVAPGSVTPLAAINDREARVRVVIDIDLADAAQVNVHPLRNTATVGLPGAALRALLAGWGHEPLVATIPQRG</sequence>
<reference evidence="3" key="1">
    <citation type="submission" date="2022-06" db="EMBL/GenBank/DDBJ databases">
        <title>Sphingomonas sp. nov. isolated from rhizosphere soil of tomato.</title>
        <authorList>
            <person name="Dong H."/>
            <person name="Gao R."/>
        </authorList>
    </citation>
    <scope>NUCLEOTIDE SEQUENCE</scope>
    <source>
        <strain evidence="3">MMSM24</strain>
    </source>
</reference>
<comment type="similarity">
    <text evidence="1">Belongs to the PRORSD1 family.</text>
</comment>
<dbReference type="InterPro" id="IPR040285">
    <property type="entry name" value="ProX/PRXD1"/>
</dbReference>
<gene>
    <name evidence="3" type="ORF">NEE01_05010</name>
</gene>
<keyword evidence="4" id="KW-1185">Reference proteome</keyword>
<proteinExistence type="inferred from homology"/>
<organism evidence="3 4">
    <name type="scientific">Sphingomonas lycopersici</name>
    <dbReference type="NCBI Taxonomy" id="2951807"/>
    <lineage>
        <taxon>Bacteria</taxon>
        <taxon>Pseudomonadati</taxon>
        <taxon>Pseudomonadota</taxon>
        <taxon>Alphaproteobacteria</taxon>
        <taxon>Sphingomonadales</taxon>
        <taxon>Sphingomonadaceae</taxon>
        <taxon>Sphingomonas</taxon>
    </lineage>
</organism>
<dbReference type="RefSeq" id="WP_179515376.1">
    <property type="nucleotide sequence ID" value="NZ_JANFAV010000002.1"/>
</dbReference>
<dbReference type="InterPro" id="IPR007214">
    <property type="entry name" value="YbaK/aa-tRNA-synth-assoc-dom"/>
</dbReference>